<feature type="transmembrane region" description="Helical" evidence="1">
    <location>
        <begin position="46"/>
        <end position="66"/>
    </location>
</feature>
<keyword evidence="1" id="KW-0812">Transmembrane</keyword>
<sequence length="141" mass="16221">MVLIIGSHKVQNPLVPPEVPPEVLMGFVLGELRRLLEKNTTWLKVFYYYGLTSTVATFVMFCIEIYQVEQFRYGDLYTISVMISLAFAGFALQGYIIMLVKNEIMKLENNQQFHFINHTAEAIVETSPTDAIYRNTTVEMI</sequence>
<keyword evidence="1" id="KW-0472">Membrane</keyword>
<dbReference type="AlphaFoldDB" id="A0A4C1V2D6"/>
<gene>
    <name evidence="2" type="ORF">EVAR_81222_1</name>
</gene>
<feature type="transmembrane region" description="Helical" evidence="1">
    <location>
        <begin position="78"/>
        <end position="100"/>
    </location>
</feature>
<dbReference type="Proteomes" id="UP000299102">
    <property type="component" value="Unassembled WGS sequence"/>
</dbReference>
<organism evidence="2 3">
    <name type="scientific">Eumeta variegata</name>
    <name type="common">Bagworm moth</name>
    <name type="synonym">Eumeta japonica</name>
    <dbReference type="NCBI Taxonomy" id="151549"/>
    <lineage>
        <taxon>Eukaryota</taxon>
        <taxon>Metazoa</taxon>
        <taxon>Ecdysozoa</taxon>
        <taxon>Arthropoda</taxon>
        <taxon>Hexapoda</taxon>
        <taxon>Insecta</taxon>
        <taxon>Pterygota</taxon>
        <taxon>Neoptera</taxon>
        <taxon>Endopterygota</taxon>
        <taxon>Lepidoptera</taxon>
        <taxon>Glossata</taxon>
        <taxon>Ditrysia</taxon>
        <taxon>Tineoidea</taxon>
        <taxon>Psychidae</taxon>
        <taxon>Oiketicinae</taxon>
        <taxon>Eumeta</taxon>
    </lineage>
</organism>
<evidence type="ECO:0000313" key="2">
    <source>
        <dbReference type="EMBL" id="GBP32415.1"/>
    </source>
</evidence>
<accession>A0A4C1V2D6</accession>
<keyword evidence="1" id="KW-1133">Transmembrane helix</keyword>
<evidence type="ECO:0000256" key="1">
    <source>
        <dbReference type="SAM" id="Phobius"/>
    </source>
</evidence>
<name>A0A4C1V2D6_EUMVA</name>
<comment type="caution">
    <text evidence="2">The sequence shown here is derived from an EMBL/GenBank/DDBJ whole genome shotgun (WGS) entry which is preliminary data.</text>
</comment>
<keyword evidence="3" id="KW-1185">Reference proteome</keyword>
<dbReference type="OrthoDB" id="7452046at2759"/>
<dbReference type="EMBL" id="BGZK01000259">
    <property type="protein sequence ID" value="GBP32415.1"/>
    <property type="molecule type" value="Genomic_DNA"/>
</dbReference>
<reference evidence="2 3" key="1">
    <citation type="journal article" date="2019" name="Commun. Biol.">
        <title>The bagworm genome reveals a unique fibroin gene that provides high tensile strength.</title>
        <authorList>
            <person name="Kono N."/>
            <person name="Nakamura H."/>
            <person name="Ohtoshi R."/>
            <person name="Tomita M."/>
            <person name="Numata K."/>
            <person name="Arakawa K."/>
        </authorList>
    </citation>
    <scope>NUCLEOTIDE SEQUENCE [LARGE SCALE GENOMIC DNA]</scope>
</reference>
<protein>
    <submittedName>
        <fullName evidence="2">Uncharacterized protein</fullName>
    </submittedName>
</protein>
<proteinExistence type="predicted"/>
<evidence type="ECO:0000313" key="3">
    <source>
        <dbReference type="Proteomes" id="UP000299102"/>
    </source>
</evidence>